<accession>A0A0Q3MLT3</accession>
<dbReference type="EnsemblPlants" id="KQK05206">
    <property type="protein sequence ID" value="KQK05206"/>
    <property type="gene ID" value="BRADI_2g18695v3"/>
</dbReference>
<evidence type="ECO:0000259" key="2">
    <source>
        <dbReference type="Pfam" id="PF12274"/>
    </source>
</evidence>
<evidence type="ECO:0000313" key="5">
    <source>
        <dbReference type="Proteomes" id="UP000008810"/>
    </source>
</evidence>
<evidence type="ECO:0000313" key="3">
    <source>
        <dbReference type="EMBL" id="KQK05206.1"/>
    </source>
</evidence>
<gene>
    <name evidence="3" type="ORF">BRADI_2g18695v3</name>
</gene>
<dbReference type="PANTHER" id="PTHR33326:SF4">
    <property type="entry name" value="OS08G0495300 PROTEIN"/>
    <property type="match status" value="1"/>
</dbReference>
<organism evidence="3">
    <name type="scientific">Brachypodium distachyon</name>
    <name type="common">Purple false brome</name>
    <name type="synonym">Trachynia distachya</name>
    <dbReference type="NCBI Taxonomy" id="15368"/>
    <lineage>
        <taxon>Eukaryota</taxon>
        <taxon>Viridiplantae</taxon>
        <taxon>Streptophyta</taxon>
        <taxon>Embryophyta</taxon>
        <taxon>Tracheophyta</taxon>
        <taxon>Spermatophyta</taxon>
        <taxon>Magnoliopsida</taxon>
        <taxon>Liliopsida</taxon>
        <taxon>Poales</taxon>
        <taxon>Poaceae</taxon>
        <taxon>BOP clade</taxon>
        <taxon>Pooideae</taxon>
        <taxon>Stipodae</taxon>
        <taxon>Brachypodieae</taxon>
        <taxon>Brachypodium</taxon>
    </lineage>
</organism>
<feature type="region of interest" description="Disordered" evidence="1">
    <location>
        <begin position="1"/>
        <end position="45"/>
    </location>
</feature>
<reference evidence="3" key="2">
    <citation type="submission" date="2017-06" db="EMBL/GenBank/DDBJ databases">
        <title>WGS assembly of Brachypodium distachyon.</title>
        <authorList>
            <consortium name="The International Brachypodium Initiative"/>
            <person name="Lucas S."/>
            <person name="Harmon-Smith M."/>
            <person name="Lail K."/>
            <person name="Tice H."/>
            <person name="Grimwood J."/>
            <person name="Bruce D."/>
            <person name="Barry K."/>
            <person name="Shu S."/>
            <person name="Lindquist E."/>
            <person name="Wang M."/>
            <person name="Pitluck S."/>
            <person name="Vogel J.P."/>
            <person name="Garvin D.F."/>
            <person name="Mockler T.C."/>
            <person name="Schmutz J."/>
            <person name="Rokhsar D."/>
            <person name="Bevan M.W."/>
        </authorList>
    </citation>
    <scope>NUCLEOTIDE SEQUENCE</scope>
    <source>
        <strain evidence="3">Bd21</strain>
    </source>
</reference>
<sequence>MPNPRAPNRDRRGVSLLRDGEEPADPVPRLMPRTSSANAGLLTPPCDTDMPQILRELFASASEISSMVAACSLHPRAIAHGTLPPSQSYYCSRSPLLAWTPPDWYLTFYIPIDPRGFLHTYPDVGGPFQSAQEADDAIIHYLNGHEMVIRRCLYWPDGKRRRFTMSEAVEATRHRMGIVVQAILDQFNEDNEILGDLAYKLKDVCSILFSLRPVTEGAGDIVGVFFVEVTFLKEGERQEMVASCLCMIDPNDNGYCFGCRNNVNYLVKHPNKTDAFTGGHLNRSMPYDGGLMIDLDYDVEAEEARIRSMYEDCEEEARIVAELGLLADSP</sequence>
<dbReference type="Gramene" id="KQK05206">
    <property type="protein sequence ID" value="KQK05206"/>
    <property type="gene ID" value="BRADI_2g18695v3"/>
</dbReference>
<proteinExistence type="predicted"/>
<reference evidence="3 4" key="1">
    <citation type="journal article" date="2010" name="Nature">
        <title>Genome sequencing and analysis of the model grass Brachypodium distachyon.</title>
        <authorList>
            <consortium name="International Brachypodium Initiative"/>
        </authorList>
    </citation>
    <scope>NUCLEOTIDE SEQUENCE [LARGE SCALE GENOMIC DNA]</scope>
    <source>
        <strain evidence="3 4">Bd21</strain>
    </source>
</reference>
<dbReference type="AlphaFoldDB" id="A0A0Q3MLT3"/>
<feature type="compositionally biased region" description="Basic and acidic residues" evidence="1">
    <location>
        <begin position="7"/>
        <end position="21"/>
    </location>
</feature>
<keyword evidence="5" id="KW-1185">Reference proteome</keyword>
<feature type="domain" description="DUF3615" evidence="2">
    <location>
        <begin position="221"/>
        <end position="270"/>
    </location>
</feature>
<evidence type="ECO:0000256" key="1">
    <source>
        <dbReference type="SAM" id="MobiDB-lite"/>
    </source>
</evidence>
<dbReference type="Proteomes" id="UP000008810">
    <property type="component" value="Chromosome 2"/>
</dbReference>
<reference evidence="4" key="3">
    <citation type="submission" date="2018-08" db="UniProtKB">
        <authorList>
            <consortium name="EnsemblPlants"/>
        </authorList>
    </citation>
    <scope>IDENTIFICATION</scope>
    <source>
        <strain evidence="4">cv. Bd21</strain>
    </source>
</reference>
<dbReference type="InterPro" id="IPR022059">
    <property type="entry name" value="DUF3615"/>
</dbReference>
<name>A0A0Q3MLT3_BRADI</name>
<dbReference type="PANTHER" id="PTHR33326">
    <property type="entry name" value="OS05G0543800 PROTEIN"/>
    <property type="match status" value="1"/>
</dbReference>
<evidence type="ECO:0000313" key="4">
    <source>
        <dbReference type="EnsemblPlants" id="KQK05206"/>
    </source>
</evidence>
<dbReference type="EMBL" id="CM000881">
    <property type="protein sequence ID" value="KQK05206.1"/>
    <property type="molecule type" value="Genomic_DNA"/>
</dbReference>
<dbReference type="Pfam" id="PF12274">
    <property type="entry name" value="DUF3615"/>
    <property type="match status" value="1"/>
</dbReference>
<protein>
    <recommendedName>
        <fullName evidence="2">DUF3615 domain-containing protein</fullName>
    </recommendedName>
</protein>
<dbReference type="InParanoid" id="A0A0Q3MLT3"/>